<keyword evidence="2" id="KW-0489">Methyltransferase</keyword>
<keyword evidence="3" id="KW-1185">Reference proteome</keyword>
<dbReference type="SUPFAM" id="SSF53335">
    <property type="entry name" value="S-adenosyl-L-methionine-dependent methyltransferases"/>
    <property type="match status" value="1"/>
</dbReference>
<proteinExistence type="predicted"/>
<dbReference type="InterPro" id="IPR029063">
    <property type="entry name" value="SAM-dependent_MTases_sf"/>
</dbReference>
<dbReference type="Proteomes" id="UP000285301">
    <property type="component" value="Unassembled WGS sequence"/>
</dbReference>
<dbReference type="Gene3D" id="3.40.50.150">
    <property type="entry name" value="Vaccinia Virus protein VP39"/>
    <property type="match status" value="1"/>
</dbReference>
<dbReference type="PANTHER" id="PTHR43464">
    <property type="entry name" value="METHYLTRANSFERASE"/>
    <property type="match status" value="1"/>
</dbReference>
<name>A0A3S3P2T2_9ACAR</name>
<dbReference type="CDD" id="cd02440">
    <property type="entry name" value="AdoMet_MTases"/>
    <property type="match status" value="1"/>
</dbReference>
<dbReference type="AlphaFoldDB" id="A0A3S3P2T2"/>
<protein>
    <submittedName>
        <fullName evidence="2">SAM-dependent methyltransferase-like protein</fullName>
    </submittedName>
</protein>
<feature type="domain" description="Methyltransferase type 11" evidence="1">
    <location>
        <begin position="47"/>
        <end position="141"/>
    </location>
</feature>
<comment type="caution">
    <text evidence="2">The sequence shown here is derived from an EMBL/GenBank/DDBJ whole genome shotgun (WGS) entry which is preliminary data.</text>
</comment>
<evidence type="ECO:0000259" key="1">
    <source>
        <dbReference type="Pfam" id="PF08241"/>
    </source>
</evidence>
<dbReference type="GO" id="GO:0032259">
    <property type="term" value="P:methylation"/>
    <property type="evidence" value="ECO:0007669"/>
    <property type="project" value="UniProtKB-KW"/>
</dbReference>
<dbReference type="OrthoDB" id="66144at2759"/>
<gene>
    <name evidence="2" type="ORF">B4U79_01848</name>
</gene>
<organism evidence="2 3">
    <name type="scientific">Dinothrombium tinctorium</name>
    <dbReference type="NCBI Taxonomy" id="1965070"/>
    <lineage>
        <taxon>Eukaryota</taxon>
        <taxon>Metazoa</taxon>
        <taxon>Ecdysozoa</taxon>
        <taxon>Arthropoda</taxon>
        <taxon>Chelicerata</taxon>
        <taxon>Arachnida</taxon>
        <taxon>Acari</taxon>
        <taxon>Acariformes</taxon>
        <taxon>Trombidiformes</taxon>
        <taxon>Prostigmata</taxon>
        <taxon>Anystina</taxon>
        <taxon>Parasitengona</taxon>
        <taxon>Trombidioidea</taxon>
        <taxon>Trombidiidae</taxon>
        <taxon>Dinothrombium</taxon>
    </lineage>
</organism>
<keyword evidence="2" id="KW-0808">Transferase</keyword>
<dbReference type="Pfam" id="PF08241">
    <property type="entry name" value="Methyltransf_11"/>
    <property type="match status" value="1"/>
</dbReference>
<dbReference type="GO" id="GO:0010420">
    <property type="term" value="F:polyprenyldihydroxybenzoate methyltransferase activity"/>
    <property type="evidence" value="ECO:0007669"/>
    <property type="project" value="TreeGrafter"/>
</dbReference>
<dbReference type="STRING" id="1965070.A0A3S3P2T2"/>
<dbReference type="EMBL" id="NCKU01000943">
    <property type="protein sequence ID" value="RWS13585.1"/>
    <property type="molecule type" value="Genomic_DNA"/>
</dbReference>
<evidence type="ECO:0000313" key="3">
    <source>
        <dbReference type="Proteomes" id="UP000285301"/>
    </source>
</evidence>
<evidence type="ECO:0000313" key="2">
    <source>
        <dbReference type="EMBL" id="RWS13585.1"/>
    </source>
</evidence>
<dbReference type="PANTHER" id="PTHR43464:SF23">
    <property type="entry name" value="JUVENILE HORMONE ACID O-METHYLTRANSFERASE"/>
    <property type="match status" value="1"/>
</dbReference>
<reference evidence="2 3" key="1">
    <citation type="journal article" date="2018" name="Gigascience">
        <title>Genomes of trombidid mites reveal novel predicted allergens and laterally-transferred genes associated with secondary metabolism.</title>
        <authorList>
            <person name="Dong X."/>
            <person name="Chaisiri K."/>
            <person name="Xia D."/>
            <person name="Armstrong S.D."/>
            <person name="Fang Y."/>
            <person name="Donnelly M.J."/>
            <person name="Kadowaki T."/>
            <person name="McGarry J.W."/>
            <person name="Darby A.C."/>
            <person name="Makepeace B.L."/>
        </authorList>
    </citation>
    <scope>NUCLEOTIDE SEQUENCE [LARGE SCALE GENOMIC DNA]</scope>
    <source>
        <strain evidence="2">UoL-WK</strain>
    </source>
</reference>
<sequence>MAQNIYDKQEFFDRYTSLRKSIEGLPAALESPSMIAMIPDLQGRRALDLGCGLGWYCRQCCEHGASYVLGIDLSEKMLRRAQELTDDKRIEYKRADLEQLILPEASFDFVVSSLAFHYIENLSGLLAQIYRALNPGGQLLFSAEHPVFTASMRSGCEWLTDESGRKVWPLDSYLMDGKRVKDYFSEKVVKIHRSLSTYMNLLINTGFTITKFVEWTPNVKKIEAMPELAKERDLSMFILIKVTKQ</sequence>
<accession>A0A3S3P2T2</accession>
<dbReference type="InterPro" id="IPR013216">
    <property type="entry name" value="Methyltransf_11"/>
</dbReference>